<dbReference type="AlphaFoldDB" id="P73856"/>
<dbReference type="Proteomes" id="UP000001425">
    <property type="component" value="Chromosome"/>
</dbReference>
<dbReference type="EMBL" id="BA000022">
    <property type="protein sequence ID" value="BAA17915.1"/>
    <property type="molecule type" value="Genomic_DNA"/>
</dbReference>
<reference evidence="2 3" key="1">
    <citation type="journal article" date="1995" name="DNA Res.">
        <title>Sequence analysis of the genome of the unicellular cyanobacterium Synechocystis sp. strain PCC6803. I. Sequence features in the 1 Mb region from map positions 64% to 92% of the genome.</title>
        <authorList>
            <person name="Kaneko T."/>
            <person name="Tanaka A."/>
            <person name="Sato S."/>
            <person name="Kotani H."/>
            <person name="Sazuka T."/>
            <person name="Miyajima N."/>
            <person name="Sugiura M."/>
            <person name="Tabata S."/>
        </authorList>
    </citation>
    <scope>NUCLEOTIDE SEQUENCE [LARGE SCALE GENOMIC DNA]</scope>
    <source>
        <strain evidence="3">ATCC 27184 / PCC 6803 / Kazusa</strain>
    </source>
</reference>
<proteinExistence type="predicted"/>
<sequence>MLFAHEASRMMCPQKWFKRLLPMVLGVCCLLTGCVDYDVGIRFPEQHYGEIVQHITLGEQLTTLSQAEADRWLKSLDQRAKDLNGHTDRPSEETLVITIPFGSGQELVEKFNRFFNPQPPKGRRSPEPDQLDLLNLKAELALEQSNWLLADRNHLKLTVDLRALGVLSNQGNIILSPGSLINLNFDLQTPLTLQTPNAPGEELGTEVPGQWQLKPGQINVIETTFFVPSYLAIGTILIIILCLGGFYLKYGRWPGVLDSKVEGV</sequence>
<dbReference type="PIR" id="S75053">
    <property type="entry name" value="S75053"/>
</dbReference>
<evidence type="ECO:0000256" key="1">
    <source>
        <dbReference type="SAM" id="Phobius"/>
    </source>
</evidence>
<protein>
    <submittedName>
        <fullName evidence="2">Slr1724 protein</fullName>
    </submittedName>
</protein>
<name>P73856_SYNY3</name>
<reference evidence="2 3" key="2">
    <citation type="journal article" date="1996" name="DNA Res.">
        <title>Sequence analysis of the genome of the unicellular cyanobacterium Synechocystis sp. strain PCC6803. II. Sequence determination of the entire genome and assignment of potential protein-coding regions.</title>
        <authorList>
            <person name="Kaneko T."/>
            <person name="Sato S."/>
            <person name="Kotani H."/>
            <person name="Tanaka A."/>
            <person name="Asamizu E."/>
            <person name="Nakamura Y."/>
            <person name="Miyajima N."/>
            <person name="Hirosawa M."/>
            <person name="Sugiura M."/>
            <person name="Sasamoto S."/>
            <person name="Kimura T."/>
            <person name="Hosouchi T."/>
            <person name="Matsuno A."/>
            <person name="Muraki A."/>
            <person name="Nakazaki N."/>
            <person name="Naruo K."/>
            <person name="Okumura S."/>
            <person name="Shimpo S."/>
            <person name="Takeuchi C."/>
            <person name="Wada T."/>
            <person name="Watanabe A."/>
            <person name="Yamada M."/>
            <person name="Yasuda M."/>
            <person name="Tabata S."/>
        </authorList>
    </citation>
    <scope>NUCLEOTIDE SEQUENCE [LARGE SCALE GENOMIC DNA]</scope>
    <source>
        <strain evidence="3">ATCC 27184 / PCC 6803 / Kazusa</strain>
    </source>
</reference>
<keyword evidence="1" id="KW-0472">Membrane</keyword>
<dbReference type="KEGG" id="syn:slr1724"/>
<evidence type="ECO:0000313" key="2">
    <source>
        <dbReference type="EMBL" id="BAA17915.1"/>
    </source>
</evidence>
<dbReference type="eggNOG" id="ENOG502ZBK0">
    <property type="taxonomic scope" value="Bacteria"/>
</dbReference>
<dbReference type="Pfam" id="PF11353">
    <property type="entry name" value="DUF3153"/>
    <property type="match status" value="1"/>
</dbReference>
<dbReference type="InParanoid" id="P73856"/>
<organism evidence="2 3">
    <name type="scientific">Synechocystis sp. (strain ATCC 27184 / PCC 6803 / Kazusa)</name>
    <dbReference type="NCBI Taxonomy" id="1111708"/>
    <lineage>
        <taxon>Bacteria</taxon>
        <taxon>Bacillati</taxon>
        <taxon>Cyanobacteriota</taxon>
        <taxon>Cyanophyceae</taxon>
        <taxon>Synechococcales</taxon>
        <taxon>Merismopediaceae</taxon>
        <taxon>Synechocystis</taxon>
    </lineage>
</organism>
<keyword evidence="1" id="KW-0812">Transmembrane</keyword>
<feature type="transmembrane region" description="Helical" evidence="1">
    <location>
        <begin position="225"/>
        <end position="248"/>
    </location>
</feature>
<gene>
    <name evidence="2" type="ordered locus">slr1724</name>
</gene>
<dbReference type="PaxDb" id="1148-1652998"/>
<accession>P73856</accession>
<dbReference type="EnsemblBacteria" id="BAA17915">
    <property type="protein sequence ID" value="BAA17915"/>
    <property type="gene ID" value="BAA17915"/>
</dbReference>
<keyword evidence="3" id="KW-1185">Reference proteome</keyword>
<dbReference type="STRING" id="1148.gene:10498784"/>
<evidence type="ECO:0000313" key="3">
    <source>
        <dbReference type="Proteomes" id="UP000001425"/>
    </source>
</evidence>
<dbReference type="InterPro" id="IPR021499">
    <property type="entry name" value="DUF3153"/>
</dbReference>
<keyword evidence="1" id="KW-1133">Transmembrane helix</keyword>